<gene>
    <name evidence="2" type="ORF">PG996_007166</name>
</gene>
<dbReference type="EMBL" id="JAQQWM010000004">
    <property type="protein sequence ID" value="KAK8068054.1"/>
    <property type="molecule type" value="Genomic_DNA"/>
</dbReference>
<evidence type="ECO:0000256" key="1">
    <source>
        <dbReference type="SAM" id="MobiDB-lite"/>
    </source>
</evidence>
<evidence type="ECO:0000313" key="3">
    <source>
        <dbReference type="Proteomes" id="UP001446871"/>
    </source>
</evidence>
<feature type="region of interest" description="Disordered" evidence="1">
    <location>
        <begin position="41"/>
        <end position="63"/>
    </location>
</feature>
<accession>A0ABR1VA22</accession>
<organism evidence="2 3">
    <name type="scientific">Apiospora saccharicola</name>
    <dbReference type="NCBI Taxonomy" id="335842"/>
    <lineage>
        <taxon>Eukaryota</taxon>
        <taxon>Fungi</taxon>
        <taxon>Dikarya</taxon>
        <taxon>Ascomycota</taxon>
        <taxon>Pezizomycotina</taxon>
        <taxon>Sordariomycetes</taxon>
        <taxon>Xylariomycetidae</taxon>
        <taxon>Amphisphaeriales</taxon>
        <taxon>Apiosporaceae</taxon>
        <taxon>Apiospora</taxon>
    </lineage>
</organism>
<name>A0ABR1VA22_9PEZI</name>
<protein>
    <submittedName>
        <fullName evidence="2">Uncharacterized protein</fullName>
    </submittedName>
</protein>
<proteinExistence type="predicted"/>
<comment type="caution">
    <text evidence="2">The sequence shown here is derived from an EMBL/GenBank/DDBJ whole genome shotgun (WGS) entry which is preliminary data.</text>
</comment>
<sequence length="63" mass="7276">MTQEVLGNQAEARAKQIPAIEPEHGEMRYWKQRTAQVPDQKYLTHDASNENQPGVKRLWDGQT</sequence>
<reference evidence="2 3" key="1">
    <citation type="submission" date="2023-01" db="EMBL/GenBank/DDBJ databases">
        <title>Analysis of 21 Apiospora genomes using comparative genomics revels a genus with tremendous synthesis potential of carbohydrate active enzymes and secondary metabolites.</title>
        <authorList>
            <person name="Sorensen T."/>
        </authorList>
    </citation>
    <scope>NUCLEOTIDE SEQUENCE [LARGE SCALE GENOMIC DNA]</scope>
    <source>
        <strain evidence="2 3">CBS 83171</strain>
    </source>
</reference>
<feature type="region of interest" description="Disordered" evidence="1">
    <location>
        <begin position="1"/>
        <end position="24"/>
    </location>
</feature>
<dbReference type="Proteomes" id="UP001446871">
    <property type="component" value="Unassembled WGS sequence"/>
</dbReference>
<evidence type="ECO:0000313" key="2">
    <source>
        <dbReference type="EMBL" id="KAK8068054.1"/>
    </source>
</evidence>
<keyword evidence="3" id="KW-1185">Reference proteome</keyword>